<dbReference type="Proteomes" id="UP000019487">
    <property type="component" value="Unassembled WGS sequence"/>
</dbReference>
<keyword evidence="3" id="KW-1185">Reference proteome</keyword>
<feature type="compositionally biased region" description="Polar residues" evidence="1">
    <location>
        <begin position="1"/>
        <end position="11"/>
    </location>
</feature>
<sequence length="216" mass="23690">MFLSNTESKCCTPTSITSPSIPTSTTSNYPRAVRALTSRYTEKAAKMGIGMEWIDQKVLEDVEIVRKEYMSTGKGEPSDEFIVWFYDVQEYDRDMHSPTTNSSMNLPKLLPENPLPTYLTHDSPTPPKSSINQATEAEITKQSPVPNPSSRDKCLEASSTAPAYTSFSALGLQEPEGPKSLEVTSEEDSSSSSPRTALQKVKSALVLSLGLESNQK</sequence>
<organism evidence="2 3">
    <name type="scientific">Sclerotinia borealis (strain F-4128)</name>
    <dbReference type="NCBI Taxonomy" id="1432307"/>
    <lineage>
        <taxon>Eukaryota</taxon>
        <taxon>Fungi</taxon>
        <taxon>Dikarya</taxon>
        <taxon>Ascomycota</taxon>
        <taxon>Pezizomycotina</taxon>
        <taxon>Leotiomycetes</taxon>
        <taxon>Helotiales</taxon>
        <taxon>Sclerotiniaceae</taxon>
        <taxon>Sclerotinia</taxon>
    </lineage>
</organism>
<evidence type="ECO:0000313" key="2">
    <source>
        <dbReference type="EMBL" id="ESZ94658.1"/>
    </source>
</evidence>
<dbReference type="HOGENOM" id="CLU_1278292_0_0_1"/>
<comment type="caution">
    <text evidence="2">The sequence shown here is derived from an EMBL/GenBank/DDBJ whole genome shotgun (WGS) entry which is preliminary data.</text>
</comment>
<dbReference type="EMBL" id="AYSA01000232">
    <property type="protein sequence ID" value="ESZ94658.1"/>
    <property type="molecule type" value="Genomic_DNA"/>
</dbReference>
<feature type="region of interest" description="Disordered" evidence="1">
    <location>
        <begin position="1"/>
        <end position="27"/>
    </location>
</feature>
<feature type="compositionally biased region" description="Low complexity" evidence="1">
    <location>
        <begin position="105"/>
        <end position="116"/>
    </location>
</feature>
<feature type="compositionally biased region" description="Polar residues" evidence="1">
    <location>
        <begin position="120"/>
        <end position="144"/>
    </location>
</feature>
<dbReference type="AlphaFoldDB" id="W9CFH3"/>
<feature type="compositionally biased region" description="Low complexity" evidence="1">
    <location>
        <begin position="12"/>
        <end position="27"/>
    </location>
</feature>
<gene>
    <name evidence="2" type="ORF">SBOR_4967</name>
</gene>
<evidence type="ECO:0000313" key="3">
    <source>
        <dbReference type="Proteomes" id="UP000019487"/>
    </source>
</evidence>
<name>W9CFH3_SCLBF</name>
<feature type="compositionally biased region" description="Polar residues" evidence="1">
    <location>
        <begin position="157"/>
        <end position="168"/>
    </location>
</feature>
<accession>W9CFH3</accession>
<feature type="region of interest" description="Disordered" evidence="1">
    <location>
        <begin position="96"/>
        <end position="199"/>
    </location>
</feature>
<evidence type="ECO:0000256" key="1">
    <source>
        <dbReference type="SAM" id="MobiDB-lite"/>
    </source>
</evidence>
<proteinExistence type="predicted"/>
<dbReference type="OrthoDB" id="3522053at2759"/>
<reference evidence="2 3" key="1">
    <citation type="journal article" date="2014" name="Genome Announc.">
        <title>Draft genome sequence of Sclerotinia borealis, a psychrophilic plant pathogenic fungus.</title>
        <authorList>
            <person name="Mardanov A.V."/>
            <person name="Beletsky A.V."/>
            <person name="Kadnikov V.V."/>
            <person name="Ignatov A.N."/>
            <person name="Ravin N.V."/>
        </authorList>
    </citation>
    <scope>NUCLEOTIDE SEQUENCE [LARGE SCALE GENOMIC DNA]</scope>
    <source>
        <strain evidence="3">F-4157</strain>
    </source>
</reference>
<protein>
    <submittedName>
        <fullName evidence="2">Uncharacterized protein</fullName>
    </submittedName>
</protein>